<organism evidence="1 2">
    <name type="scientific">Agromyces salentinus</name>
    <dbReference type="NCBI Taxonomy" id="269421"/>
    <lineage>
        <taxon>Bacteria</taxon>
        <taxon>Bacillati</taxon>
        <taxon>Actinomycetota</taxon>
        <taxon>Actinomycetes</taxon>
        <taxon>Micrococcales</taxon>
        <taxon>Microbacteriaceae</taxon>
        <taxon>Agromyces</taxon>
    </lineage>
</organism>
<evidence type="ECO:0000313" key="2">
    <source>
        <dbReference type="Proteomes" id="UP001501746"/>
    </source>
</evidence>
<reference evidence="1 2" key="1">
    <citation type="journal article" date="2019" name="Int. J. Syst. Evol. Microbiol.">
        <title>The Global Catalogue of Microorganisms (GCM) 10K type strain sequencing project: providing services to taxonomists for standard genome sequencing and annotation.</title>
        <authorList>
            <consortium name="The Broad Institute Genomics Platform"/>
            <consortium name="The Broad Institute Genome Sequencing Center for Infectious Disease"/>
            <person name="Wu L."/>
            <person name="Ma J."/>
        </authorList>
    </citation>
    <scope>NUCLEOTIDE SEQUENCE [LARGE SCALE GENOMIC DNA]</scope>
    <source>
        <strain evidence="1 2">JCM 14323</strain>
    </source>
</reference>
<dbReference type="InterPro" id="IPR037079">
    <property type="entry name" value="AF2212/PG0164-like_sf"/>
</dbReference>
<keyword evidence="2" id="KW-1185">Reference proteome</keyword>
<accession>A0ABN2MJS9</accession>
<dbReference type="Gene3D" id="2.40.30.100">
    <property type="entry name" value="AF2212/PG0164-like"/>
    <property type="match status" value="1"/>
</dbReference>
<dbReference type="InterPro" id="IPR015018">
    <property type="entry name" value="DUF1905"/>
</dbReference>
<name>A0ABN2MJS9_9MICO</name>
<sequence length="203" mass="21171">MHHSAPYMVMRSGFRSDAGEVIPITYVSTLRGIPSVRGASAGFGPDARDGVGGAIAVADSPHAIRVDDVPDGQQHGHRGARDVIEALGAGRKPPVVVTVNGFEYRSTVAVMGGRYLIGFSADKRAQTGIRGGDPIVVDLEVDTAPRTVEVPDDLAAALEASGGRAAFDALSPSARKAHVTNVEAAKAPETRQRRIEAIVAKLS</sequence>
<dbReference type="EMBL" id="BAAANK010000003">
    <property type="protein sequence ID" value="GAA1829838.1"/>
    <property type="molecule type" value="Genomic_DNA"/>
</dbReference>
<dbReference type="Proteomes" id="UP001501746">
    <property type="component" value="Unassembled WGS sequence"/>
</dbReference>
<protein>
    <recommendedName>
        <fullName evidence="3">DUF1905 domain-containing protein</fullName>
    </recommendedName>
</protein>
<comment type="caution">
    <text evidence="1">The sequence shown here is derived from an EMBL/GenBank/DDBJ whole genome shotgun (WGS) entry which is preliminary data.</text>
</comment>
<evidence type="ECO:0000313" key="1">
    <source>
        <dbReference type="EMBL" id="GAA1829838.1"/>
    </source>
</evidence>
<dbReference type="Pfam" id="PF13376">
    <property type="entry name" value="OmdA"/>
    <property type="match status" value="1"/>
</dbReference>
<dbReference type="Pfam" id="PF08922">
    <property type="entry name" value="DUF1905"/>
    <property type="match status" value="1"/>
</dbReference>
<dbReference type="SUPFAM" id="SSF141694">
    <property type="entry name" value="AF2212/PG0164-like"/>
    <property type="match status" value="1"/>
</dbReference>
<proteinExistence type="predicted"/>
<gene>
    <name evidence="1" type="ORF">GCM10009750_11900</name>
</gene>
<evidence type="ECO:0008006" key="3">
    <source>
        <dbReference type="Google" id="ProtNLM"/>
    </source>
</evidence>